<dbReference type="PANTHER" id="PTHR43513:SF3">
    <property type="entry name" value="DIHYDROOROTATE DEHYDROGENASE B (NAD(+)), ELECTRON TRANSFER SUBUNIT-RELATED"/>
    <property type="match status" value="1"/>
</dbReference>
<comment type="cofactor">
    <cofactor evidence="10">
        <name>[2Fe-2S] cluster</name>
        <dbReference type="ChEBI" id="CHEBI:190135"/>
    </cofactor>
</comment>
<dbReference type="InterPro" id="IPR019480">
    <property type="entry name" value="Dihydroorotate_DH_Fe-S-bd"/>
</dbReference>
<sequence>MNICHQSTISADQAPWNATVARDVTEVVSNTAVNAEYWHLVALCGEITAGARPGQFFQLLCPQPLDEKPFLRRPMSLYHADPERGRVEFLYKVTGAGTRGLSMLKSGDTLDIVGPLGVGFTIDSSWRNIVLVGRGAGLATLVPIASVARRQGTNVTALFSARHPDLIVSEDVLRNLGASVITVTDAQSTSDPTTVEEILRELIRGLRCDALFTCGSARLMRIQQALSREFDIPAQAALEEQMACGLGHCYCCVRDFNAESQIVSRRICTEGPVFDLQEVML</sequence>
<evidence type="ECO:0000256" key="10">
    <source>
        <dbReference type="ARBA" id="ARBA00034078"/>
    </source>
</evidence>
<dbReference type="Gene3D" id="2.10.240.10">
    <property type="entry name" value="Dihydroorotate dehydrogenase, electron transfer subunit"/>
    <property type="match status" value="1"/>
</dbReference>
<evidence type="ECO:0000256" key="2">
    <source>
        <dbReference type="ARBA" id="ARBA00022448"/>
    </source>
</evidence>
<keyword evidence="8 12" id="KW-0408">Iron</keyword>
<keyword evidence="4 12" id="KW-0001">2Fe-2S</keyword>
<comment type="cofactor">
    <cofactor evidence="11">
        <name>FAD</name>
        <dbReference type="ChEBI" id="CHEBI:57692"/>
    </cofactor>
    <text evidence="11">Binds 1 FAD per subunit.</text>
</comment>
<dbReference type="InterPro" id="IPR012165">
    <property type="entry name" value="Cyt_c3_hydrogenase_gsu"/>
</dbReference>
<keyword evidence="3 11" id="KW-0285">Flavoprotein</keyword>
<dbReference type="OrthoDB" id="9806195at2"/>
<dbReference type="InterPro" id="IPR039261">
    <property type="entry name" value="FNR_nucleotide-bd"/>
</dbReference>
<keyword evidence="9 12" id="KW-0411">Iron-sulfur</keyword>
<dbReference type="GO" id="GO:0046872">
    <property type="term" value="F:metal ion binding"/>
    <property type="evidence" value="ECO:0007669"/>
    <property type="project" value="UniProtKB-KW"/>
</dbReference>
<dbReference type="Pfam" id="PF10418">
    <property type="entry name" value="DHODB_Fe-S_bind"/>
    <property type="match status" value="1"/>
</dbReference>
<dbReference type="CDD" id="cd06218">
    <property type="entry name" value="DHOD_e_trans"/>
    <property type="match status" value="1"/>
</dbReference>
<keyword evidence="7" id="KW-0249">Electron transport</keyword>
<evidence type="ECO:0000256" key="6">
    <source>
        <dbReference type="ARBA" id="ARBA00022827"/>
    </source>
</evidence>
<dbReference type="InterPro" id="IPR037117">
    <property type="entry name" value="Dihydroorotate_DH_ele_sf"/>
</dbReference>
<dbReference type="PANTHER" id="PTHR43513">
    <property type="entry name" value="DIHYDROOROTATE DEHYDROGENASE B (NAD(+)), ELECTRON TRANSFER SUBUNIT"/>
    <property type="match status" value="1"/>
</dbReference>
<protein>
    <submittedName>
        <fullName evidence="14">Dihydroorotate dehydrogenase electron transfer subunit</fullName>
    </submittedName>
</protein>
<keyword evidence="5 12" id="KW-0479">Metal-binding</keyword>
<evidence type="ECO:0000256" key="12">
    <source>
        <dbReference type="PIRSR" id="PIRSR006816-2"/>
    </source>
</evidence>
<dbReference type="SUPFAM" id="SSF63380">
    <property type="entry name" value="Riboflavin synthase domain-like"/>
    <property type="match status" value="1"/>
</dbReference>
<evidence type="ECO:0000256" key="5">
    <source>
        <dbReference type="ARBA" id="ARBA00022723"/>
    </source>
</evidence>
<feature type="binding site" evidence="12">
    <location>
        <position position="249"/>
    </location>
    <ligand>
        <name>[2Fe-2S] cluster</name>
        <dbReference type="ChEBI" id="CHEBI:190135"/>
    </ligand>
</feature>
<keyword evidence="6 11" id="KW-0274">FAD</keyword>
<evidence type="ECO:0000256" key="3">
    <source>
        <dbReference type="ARBA" id="ARBA00022630"/>
    </source>
</evidence>
<name>A0A1C3XHE6_9HYPH</name>
<dbReference type="GO" id="GO:0051537">
    <property type="term" value="F:2 iron, 2 sulfur cluster binding"/>
    <property type="evidence" value="ECO:0007669"/>
    <property type="project" value="UniProtKB-KW"/>
</dbReference>
<dbReference type="Proteomes" id="UP000199205">
    <property type="component" value="Unassembled WGS sequence"/>
</dbReference>
<dbReference type="Gene3D" id="2.40.30.10">
    <property type="entry name" value="Translation factors"/>
    <property type="match status" value="1"/>
</dbReference>
<feature type="binding site" evidence="12">
    <location>
        <position position="244"/>
    </location>
    <ligand>
        <name>[2Fe-2S] cluster</name>
        <dbReference type="ChEBI" id="CHEBI:190135"/>
    </ligand>
</feature>
<accession>A0A1C3XHE6</accession>
<feature type="binding site" evidence="12">
    <location>
        <position position="268"/>
    </location>
    <ligand>
        <name>[2Fe-2S] cluster</name>
        <dbReference type="ChEBI" id="CHEBI:190135"/>
    </ligand>
</feature>
<evidence type="ECO:0000256" key="1">
    <source>
        <dbReference type="ARBA" id="ARBA00006422"/>
    </source>
</evidence>
<dbReference type="GO" id="GO:0006221">
    <property type="term" value="P:pyrimidine nucleotide biosynthetic process"/>
    <property type="evidence" value="ECO:0007669"/>
    <property type="project" value="InterPro"/>
</dbReference>
<dbReference type="Gene3D" id="3.40.50.80">
    <property type="entry name" value="Nucleotide-binding domain of ferredoxin-NADP reductase (FNR) module"/>
    <property type="match status" value="1"/>
</dbReference>
<dbReference type="InterPro" id="IPR050353">
    <property type="entry name" value="PyrK_electron_transfer"/>
</dbReference>
<evidence type="ECO:0000256" key="7">
    <source>
        <dbReference type="ARBA" id="ARBA00022982"/>
    </source>
</evidence>
<evidence type="ECO:0000313" key="14">
    <source>
        <dbReference type="EMBL" id="SCB51690.1"/>
    </source>
</evidence>
<evidence type="ECO:0000259" key="13">
    <source>
        <dbReference type="PROSITE" id="PS51384"/>
    </source>
</evidence>
<feature type="binding site" evidence="11">
    <location>
        <begin position="97"/>
        <end position="98"/>
    </location>
    <ligand>
        <name>FAD</name>
        <dbReference type="ChEBI" id="CHEBI:57692"/>
    </ligand>
</feature>
<comment type="similarity">
    <text evidence="1">Belongs to the PyrK family.</text>
</comment>
<keyword evidence="2" id="KW-0813">Transport</keyword>
<dbReference type="GO" id="GO:0050660">
    <property type="term" value="F:flavin adenine dinucleotide binding"/>
    <property type="evidence" value="ECO:0007669"/>
    <property type="project" value="InterPro"/>
</dbReference>
<dbReference type="InterPro" id="IPR017938">
    <property type="entry name" value="Riboflavin_synthase-like_b-brl"/>
</dbReference>
<evidence type="ECO:0000256" key="4">
    <source>
        <dbReference type="ARBA" id="ARBA00022714"/>
    </source>
</evidence>
<dbReference type="SUPFAM" id="SSF52343">
    <property type="entry name" value="Ferredoxin reductase-like, C-terminal NADP-linked domain"/>
    <property type="match status" value="1"/>
</dbReference>
<feature type="domain" description="FAD-binding FR-type" evidence="13">
    <location>
        <begin position="13"/>
        <end position="122"/>
    </location>
</feature>
<evidence type="ECO:0000256" key="8">
    <source>
        <dbReference type="ARBA" id="ARBA00023004"/>
    </source>
</evidence>
<evidence type="ECO:0000256" key="9">
    <source>
        <dbReference type="ARBA" id="ARBA00023014"/>
    </source>
</evidence>
<reference evidence="14 15" key="1">
    <citation type="submission" date="2016-08" db="EMBL/GenBank/DDBJ databases">
        <authorList>
            <person name="Seilhamer J.J."/>
        </authorList>
    </citation>
    <scope>NUCLEOTIDE SEQUENCE [LARGE SCALE GENOMIC DNA]</scope>
    <source>
        <strain evidence="14 15">P1-7</strain>
    </source>
</reference>
<dbReference type="InterPro" id="IPR017927">
    <property type="entry name" value="FAD-bd_FR_type"/>
</dbReference>
<dbReference type="GO" id="GO:0016491">
    <property type="term" value="F:oxidoreductase activity"/>
    <property type="evidence" value="ECO:0007669"/>
    <property type="project" value="InterPro"/>
</dbReference>
<gene>
    <name evidence="14" type="ORF">GA0061101_14213</name>
</gene>
<evidence type="ECO:0000256" key="11">
    <source>
        <dbReference type="PIRSR" id="PIRSR006816-1"/>
    </source>
</evidence>
<proteinExistence type="inferred from homology"/>
<dbReference type="PROSITE" id="PS51384">
    <property type="entry name" value="FAD_FR"/>
    <property type="match status" value="1"/>
</dbReference>
<feature type="binding site" evidence="11">
    <location>
        <begin position="73"/>
        <end position="76"/>
    </location>
    <ligand>
        <name>FAD</name>
        <dbReference type="ChEBI" id="CHEBI:57692"/>
    </ligand>
</feature>
<evidence type="ECO:0000313" key="15">
    <source>
        <dbReference type="Proteomes" id="UP000199205"/>
    </source>
</evidence>
<dbReference type="PIRSF" id="PIRSF006816">
    <property type="entry name" value="Cyc3_hyd_g"/>
    <property type="match status" value="1"/>
</dbReference>
<feature type="binding site" evidence="12">
    <location>
        <position position="252"/>
    </location>
    <ligand>
        <name>[2Fe-2S] cluster</name>
        <dbReference type="ChEBI" id="CHEBI:190135"/>
    </ligand>
</feature>
<dbReference type="AlphaFoldDB" id="A0A1C3XHE6"/>
<dbReference type="EMBL" id="FMAF01000042">
    <property type="protein sequence ID" value="SCB51690.1"/>
    <property type="molecule type" value="Genomic_DNA"/>
</dbReference>
<organism evidence="14 15">
    <name type="scientific">Rhizobium lusitanum</name>
    <dbReference type="NCBI Taxonomy" id="293958"/>
    <lineage>
        <taxon>Bacteria</taxon>
        <taxon>Pseudomonadati</taxon>
        <taxon>Pseudomonadota</taxon>
        <taxon>Alphaproteobacteria</taxon>
        <taxon>Hyphomicrobiales</taxon>
        <taxon>Rhizobiaceae</taxon>
        <taxon>Rhizobium/Agrobacterium group</taxon>
        <taxon>Rhizobium</taxon>
    </lineage>
</organism>
<comment type="cofactor">
    <cofactor evidence="12">
        <name>[2Fe-2S] cluster</name>
        <dbReference type="ChEBI" id="CHEBI:190135"/>
    </cofactor>
    <text evidence="12">Binds 1 [2Fe-2S] cluster per subunit.</text>
</comment>
<dbReference type="RefSeq" id="WP_037197844.1">
    <property type="nucleotide sequence ID" value="NZ_FMAF01000042.1"/>
</dbReference>